<reference evidence="6" key="1">
    <citation type="journal article" date="2023" name="IScience">
        <title>Live-bearing cockroach genome reveals convergent evolutionary mechanisms linked to viviparity in insects and beyond.</title>
        <authorList>
            <person name="Fouks B."/>
            <person name="Harrison M.C."/>
            <person name="Mikhailova A.A."/>
            <person name="Marchal E."/>
            <person name="English S."/>
            <person name="Carruthers M."/>
            <person name="Jennings E.C."/>
            <person name="Chiamaka E.L."/>
            <person name="Frigard R.A."/>
            <person name="Pippel M."/>
            <person name="Attardo G.M."/>
            <person name="Benoit J.B."/>
            <person name="Bornberg-Bauer E."/>
            <person name="Tobe S.S."/>
        </authorList>
    </citation>
    <scope>NUCLEOTIDE SEQUENCE</scope>
    <source>
        <strain evidence="6">Stay&amp;Tobe</strain>
    </source>
</reference>
<feature type="non-terminal residue" evidence="6">
    <location>
        <position position="95"/>
    </location>
</feature>
<evidence type="ECO:0000256" key="4">
    <source>
        <dbReference type="ARBA" id="ARBA00023180"/>
    </source>
</evidence>
<proteinExistence type="inferred from homology"/>
<dbReference type="SUPFAM" id="SSF53474">
    <property type="entry name" value="alpha/beta-Hydrolases"/>
    <property type="match status" value="1"/>
</dbReference>
<reference evidence="6" key="2">
    <citation type="submission" date="2023-05" db="EMBL/GenBank/DDBJ databases">
        <authorList>
            <person name="Fouks B."/>
        </authorList>
    </citation>
    <scope>NUCLEOTIDE SEQUENCE</scope>
    <source>
        <strain evidence="6">Stay&amp;Tobe</strain>
        <tissue evidence="6">Testes</tissue>
    </source>
</reference>
<protein>
    <recommendedName>
        <fullName evidence="5">Carboxylesterase type B domain-containing protein</fullName>
    </recommendedName>
</protein>
<name>A0AAD7ZP04_DIPPU</name>
<accession>A0AAD7ZP04</accession>
<dbReference type="PANTHER" id="PTHR43142:SF1">
    <property type="entry name" value="CARBOXYLIC ESTER HYDROLASE"/>
    <property type="match status" value="1"/>
</dbReference>
<dbReference type="Proteomes" id="UP001233999">
    <property type="component" value="Unassembled WGS sequence"/>
</dbReference>
<keyword evidence="7" id="KW-1185">Reference proteome</keyword>
<dbReference type="Pfam" id="PF00135">
    <property type="entry name" value="COesterase"/>
    <property type="match status" value="1"/>
</dbReference>
<comment type="similarity">
    <text evidence="1">Belongs to the type-B carboxylesterase/lipase family.</text>
</comment>
<feature type="domain" description="Carboxylesterase type B" evidence="5">
    <location>
        <begin position="28"/>
        <end position="95"/>
    </location>
</feature>
<evidence type="ECO:0000259" key="5">
    <source>
        <dbReference type="Pfam" id="PF00135"/>
    </source>
</evidence>
<dbReference type="InterPro" id="IPR029058">
    <property type="entry name" value="AB_hydrolase_fold"/>
</dbReference>
<evidence type="ECO:0000256" key="1">
    <source>
        <dbReference type="ARBA" id="ARBA00005964"/>
    </source>
</evidence>
<keyword evidence="4" id="KW-0325">Glycoprotein</keyword>
<evidence type="ECO:0000256" key="3">
    <source>
        <dbReference type="ARBA" id="ARBA00022801"/>
    </source>
</evidence>
<sequence length="95" mass="10419">ILTLGREFEKRLITILAAKRMSLSLESNSENPNATMVWIHGDAYQTGSGNIESARPDLLLEQGVNLVTLNYRLSALGFISTGDDVIPVNFGLKNQ</sequence>
<comment type="caution">
    <text evidence="6">The sequence shown here is derived from an EMBL/GenBank/DDBJ whole genome shotgun (WGS) entry which is preliminary data.</text>
</comment>
<gene>
    <name evidence="6" type="ORF">L9F63_021784</name>
</gene>
<organism evidence="6 7">
    <name type="scientific">Diploptera punctata</name>
    <name type="common">Pacific beetle cockroach</name>
    <dbReference type="NCBI Taxonomy" id="6984"/>
    <lineage>
        <taxon>Eukaryota</taxon>
        <taxon>Metazoa</taxon>
        <taxon>Ecdysozoa</taxon>
        <taxon>Arthropoda</taxon>
        <taxon>Hexapoda</taxon>
        <taxon>Insecta</taxon>
        <taxon>Pterygota</taxon>
        <taxon>Neoptera</taxon>
        <taxon>Polyneoptera</taxon>
        <taxon>Dictyoptera</taxon>
        <taxon>Blattodea</taxon>
        <taxon>Blaberoidea</taxon>
        <taxon>Blaberidae</taxon>
        <taxon>Diplopterinae</taxon>
        <taxon>Diploptera</taxon>
    </lineage>
</organism>
<keyword evidence="2" id="KW-0719">Serine esterase</keyword>
<dbReference type="AlphaFoldDB" id="A0AAD7ZP04"/>
<dbReference type="EMBL" id="JASPKZ010007507">
    <property type="protein sequence ID" value="KAJ9583876.1"/>
    <property type="molecule type" value="Genomic_DNA"/>
</dbReference>
<dbReference type="PANTHER" id="PTHR43142">
    <property type="entry name" value="CARBOXYLIC ESTER HYDROLASE"/>
    <property type="match status" value="1"/>
</dbReference>
<evidence type="ECO:0000256" key="2">
    <source>
        <dbReference type="ARBA" id="ARBA00022487"/>
    </source>
</evidence>
<dbReference type="Gene3D" id="3.40.50.1820">
    <property type="entry name" value="alpha/beta hydrolase"/>
    <property type="match status" value="1"/>
</dbReference>
<evidence type="ECO:0000313" key="7">
    <source>
        <dbReference type="Proteomes" id="UP001233999"/>
    </source>
</evidence>
<dbReference type="GO" id="GO:0052689">
    <property type="term" value="F:carboxylic ester hydrolase activity"/>
    <property type="evidence" value="ECO:0007669"/>
    <property type="project" value="UniProtKB-KW"/>
</dbReference>
<feature type="non-terminal residue" evidence="6">
    <location>
        <position position="1"/>
    </location>
</feature>
<evidence type="ECO:0000313" key="6">
    <source>
        <dbReference type="EMBL" id="KAJ9583876.1"/>
    </source>
</evidence>
<keyword evidence="3" id="KW-0378">Hydrolase</keyword>
<dbReference type="InterPro" id="IPR002018">
    <property type="entry name" value="CarbesteraseB"/>
</dbReference>